<reference evidence="3" key="1">
    <citation type="submission" date="2016-10" db="EMBL/GenBank/DDBJ databases">
        <authorList>
            <person name="Varghese N."/>
            <person name="Submissions S."/>
        </authorList>
    </citation>
    <scope>NUCLEOTIDE SEQUENCE [LARGE SCALE GENOMIC DNA]</scope>
    <source>
        <strain evidence="3">JCM 2783</strain>
    </source>
</reference>
<sequence>MKLSVLLSPLAFALAAVLATSAHATQPSSGASSNASGATAKISDTQLNFGNRVTNHETKNNASVDGSLRNASGNVGVNVAAGDNNQQANAAAIATADTAFVFGVAVAGSGANATTGVEQRAYSNNLTNYGNPNNASVNNSANGATGNLGVNVAAGNYNQQKNDTTIASSETAYVANASATVLQASNGNVTDNNQGTVFEDESALAMQTSSYGGSWWPQPQQEKTPSVNNASLSGSLAGVSGNVGVNIAAGGGNQQSNSLTIAAGCNACVAR</sequence>
<accession>A0A1I1W563</accession>
<organism evidence="2 3">
    <name type="scientific">Pseudomonas straminea</name>
    <dbReference type="NCBI Taxonomy" id="47882"/>
    <lineage>
        <taxon>Bacteria</taxon>
        <taxon>Pseudomonadati</taxon>
        <taxon>Pseudomonadota</taxon>
        <taxon>Gammaproteobacteria</taxon>
        <taxon>Pseudomonadales</taxon>
        <taxon>Pseudomonadaceae</taxon>
        <taxon>Phytopseudomonas</taxon>
    </lineage>
</organism>
<dbReference type="Proteomes" id="UP000243950">
    <property type="component" value="Unassembled WGS sequence"/>
</dbReference>
<keyword evidence="3" id="KW-1185">Reference proteome</keyword>
<gene>
    <name evidence="2" type="ORF">SAMN05216372_105245</name>
</gene>
<evidence type="ECO:0000313" key="2">
    <source>
        <dbReference type="EMBL" id="SFD90292.1"/>
    </source>
</evidence>
<evidence type="ECO:0008006" key="4">
    <source>
        <dbReference type="Google" id="ProtNLM"/>
    </source>
</evidence>
<name>A0A1I1W563_PSEOC</name>
<dbReference type="RefSeq" id="WP_093504688.1">
    <property type="nucleotide sequence ID" value="NZ_BSSG01000005.1"/>
</dbReference>
<evidence type="ECO:0000313" key="3">
    <source>
        <dbReference type="Proteomes" id="UP000243950"/>
    </source>
</evidence>
<dbReference type="AlphaFoldDB" id="A0A1I1W563"/>
<feature type="signal peptide" evidence="1">
    <location>
        <begin position="1"/>
        <end position="24"/>
    </location>
</feature>
<proteinExistence type="predicted"/>
<protein>
    <recommendedName>
        <fullName evidence="4">Heme utilization protein</fullName>
    </recommendedName>
</protein>
<evidence type="ECO:0000256" key="1">
    <source>
        <dbReference type="SAM" id="SignalP"/>
    </source>
</evidence>
<dbReference type="EMBL" id="FOMO01000005">
    <property type="protein sequence ID" value="SFD90292.1"/>
    <property type="molecule type" value="Genomic_DNA"/>
</dbReference>
<keyword evidence="1" id="KW-0732">Signal</keyword>
<feature type="chain" id="PRO_5017343175" description="Heme utilization protein" evidence="1">
    <location>
        <begin position="25"/>
        <end position="271"/>
    </location>
</feature>